<protein>
    <recommendedName>
        <fullName evidence="5">CCHC-type domain-containing protein</fullName>
    </recommendedName>
</protein>
<dbReference type="VEuPathDB" id="FungiDB:FUN_014313"/>
<organism evidence="3 4">
    <name type="scientific">Rhizophagus irregularis</name>
    <dbReference type="NCBI Taxonomy" id="588596"/>
    <lineage>
        <taxon>Eukaryota</taxon>
        <taxon>Fungi</taxon>
        <taxon>Fungi incertae sedis</taxon>
        <taxon>Mucoromycota</taxon>
        <taxon>Glomeromycotina</taxon>
        <taxon>Glomeromycetes</taxon>
        <taxon>Glomerales</taxon>
        <taxon>Glomeraceae</taxon>
        <taxon>Rhizophagus</taxon>
    </lineage>
</organism>
<evidence type="ECO:0000313" key="3">
    <source>
        <dbReference type="EMBL" id="PKB96641.1"/>
    </source>
</evidence>
<dbReference type="AlphaFoldDB" id="A0A2N0NPY7"/>
<name>A0A2N0NPY7_9GLOM</name>
<reference evidence="3 4" key="1">
    <citation type="submission" date="2016-04" db="EMBL/GenBank/DDBJ databases">
        <title>Genome analyses suggest a sexual origin of heterokaryosis in a supposedly ancient asexual fungus.</title>
        <authorList>
            <person name="Ropars J."/>
            <person name="Sedzielewska K."/>
            <person name="Noel J."/>
            <person name="Charron P."/>
            <person name="Farinelli L."/>
            <person name="Marton T."/>
            <person name="Kruger M."/>
            <person name="Pelin A."/>
            <person name="Brachmann A."/>
            <person name="Corradi N."/>
        </authorList>
    </citation>
    <scope>NUCLEOTIDE SEQUENCE [LARGE SCALE GENOMIC DNA]</scope>
    <source>
        <strain evidence="3 4">A5</strain>
    </source>
</reference>
<accession>A0A2N0NPY7</accession>
<feature type="region of interest" description="Disordered" evidence="2">
    <location>
        <begin position="1"/>
        <end position="25"/>
    </location>
</feature>
<comment type="caution">
    <text evidence="3">The sequence shown here is derived from an EMBL/GenBank/DDBJ whole genome shotgun (WGS) entry which is preliminary data.</text>
</comment>
<feature type="region of interest" description="Disordered" evidence="2">
    <location>
        <begin position="116"/>
        <end position="135"/>
    </location>
</feature>
<proteinExistence type="predicted"/>
<evidence type="ECO:0000313" key="4">
    <source>
        <dbReference type="Proteomes" id="UP000232722"/>
    </source>
</evidence>
<feature type="coiled-coil region" evidence="1">
    <location>
        <begin position="32"/>
        <end position="63"/>
    </location>
</feature>
<dbReference type="Proteomes" id="UP000232722">
    <property type="component" value="Unassembled WGS sequence"/>
</dbReference>
<feature type="region of interest" description="Disordered" evidence="2">
    <location>
        <begin position="65"/>
        <end position="91"/>
    </location>
</feature>
<keyword evidence="1" id="KW-0175">Coiled coil</keyword>
<gene>
    <name evidence="3" type="ORF">RhiirA5_434505</name>
</gene>
<dbReference type="EMBL" id="LLXJ01003754">
    <property type="protein sequence ID" value="PKB96641.1"/>
    <property type="molecule type" value="Genomic_DNA"/>
</dbReference>
<feature type="non-terminal residue" evidence="3">
    <location>
        <position position="1"/>
    </location>
</feature>
<evidence type="ECO:0000256" key="1">
    <source>
        <dbReference type="SAM" id="Coils"/>
    </source>
</evidence>
<dbReference type="VEuPathDB" id="FungiDB:RhiirA1_478704"/>
<dbReference type="VEuPathDB" id="FungiDB:RhiirFUN_001201"/>
<sequence length="409" mass="46161">DRLPDPLVSNRASQEIYEPSPVSAPQQQRISLEDMQKAIQNALAQQKTENQALVKKVTELQSQITQQTQVPAPQTVEPIRQPRGPPSSLKTEEGLKNYYVSEYLKEIGLLSKEDLDSDYPVKPFQRPRPQRNNNSARFDRIEEGLEETRNNVNQLADLFQKKAFIQKCGICGETDHSKGSCPKRPIAQSKFTRSYFTPLTPIVPSDSDGKKNGGGGYDKDDNRWIEYDLPVKKNSQPETYDQLLSKLSPPIRKMCLSRKAQEEETKESDEWLSSLQYLNANINDLTISESFLDSASEFGGWYTDVPVTLNDKENKTVTVIGNFVRIDNGETEPMLFFGMSNIRKVQSVPEPNKNQFRIKLHGKTYIIPTFSKAPVVKDPPKENQESANSSNPTSEEDLKKSAKSLKSAS</sequence>
<evidence type="ECO:0000256" key="2">
    <source>
        <dbReference type="SAM" id="MobiDB-lite"/>
    </source>
</evidence>
<evidence type="ECO:0008006" key="5">
    <source>
        <dbReference type="Google" id="ProtNLM"/>
    </source>
</evidence>
<dbReference type="VEuPathDB" id="FungiDB:FUN_019362"/>
<feature type="compositionally biased region" description="Low complexity" evidence="2">
    <location>
        <begin position="65"/>
        <end position="78"/>
    </location>
</feature>
<reference evidence="3 4" key="2">
    <citation type="submission" date="2017-09" db="EMBL/GenBank/DDBJ databases">
        <title>Extensive intraspecific genome diversity in a model arbuscular mycorrhizal fungus.</title>
        <authorList>
            <person name="Chen E.C."/>
            <person name="Morin E."/>
            <person name="Beaudet D."/>
            <person name="Noel J."/>
            <person name="Ndikumana S."/>
            <person name="Charron P."/>
            <person name="St-Onge C."/>
            <person name="Giorgi J."/>
            <person name="Grigoriev I.V."/>
            <person name="Roux C."/>
            <person name="Martin F.M."/>
            <person name="Corradi N."/>
        </authorList>
    </citation>
    <scope>NUCLEOTIDE SEQUENCE [LARGE SCALE GENOMIC DNA]</scope>
    <source>
        <strain evidence="3 4">A5</strain>
    </source>
</reference>
<feature type="region of interest" description="Disordered" evidence="2">
    <location>
        <begin position="371"/>
        <end position="409"/>
    </location>
</feature>